<dbReference type="GeneID" id="94831912"/>
<evidence type="ECO:0000256" key="1">
    <source>
        <dbReference type="ARBA" id="ARBA00022741"/>
    </source>
</evidence>
<protein>
    <recommendedName>
        <fullName evidence="7">Protein kinase domain-containing protein</fullName>
    </recommendedName>
</protein>
<dbReference type="GO" id="GO:0004672">
    <property type="term" value="F:protein kinase activity"/>
    <property type="evidence" value="ECO:0007669"/>
    <property type="project" value="InterPro"/>
</dbReference>
<dbReference type="PANTHER" id="PTHR23257">
    <property type="entry name" value="SERINE-THREONINE PROTEIN KINASE"/>
    <property type="match status" value="1"/>
</dbReference>
<evidence type="ECO:0000313" key="8">
    <source>
        <dbReference type="EMBL" id="OHT16207.1"/>
    </source>
</evidence>
<dbReference type="SUPFAM" id="SSF50985">
    <property type="entry name" value="RCC1/BLIP-II"/>
    <property type="match status" value="2"/>
</dbReference>
<dbReference type="VEuPathDB" id="TrichDB:TRFO_13366"/>
<dbReference type="InterPro" id="IPR011009">
    <property type="entry name" value="Kinase-like_dom_sf"/>
</dbReference>
<evidence type="ECO:0000256" key="2">
    <source>
        <dbReference type="ARBA" id="ARBA00022840"/>
    </source>
</evidence>
<keyword evidence="9" id="KW-1185">Reference proteome</keyword>
<gene>
    <name evidence="8" type="ORF">TRFO_13366</name>
</gene>
<name>A0A1J4KY93_9EUKA</name>
<dbReference type="Gene3D" id="3.30.200.20">
    <property type="entry name" value="Phosphorylase Kinase, domain 1"/>
    <property type="match status" value="1"/>
</dbReference>
<feature type="region of interest" description="Disordered" evidence="6">
    <location>
        <begin position="504"/>
        <end position="525"/>
    </location>
</feature>
<dbReference type="InterPro" id="IPR050167">
    <property type="entry name" value="Ser_Thr_protein_kinase"/>
</dbReference>
<dbReference type="InterPro" id="IPR000408">
    <property type="entry name" value="Reg_chr_condens"/>
</dbReference>
<proteinExistence type="predicted"/>
<dbReference type="OrthoDB" id="535509at2759"/>
<dbReference type="Pfam" id="PF13540">
    <property type="entry name" value="RCC1_2"/>
    <property type="match status" value="1"/>
</dbReference>
<feature type="binding site" evidence="4">
    <location>
        <position position="494"/>
    </location>
    <ligand>
        <name>ATP</name>
        <dbReference type="ChEBI" id="CHEBI:30616"/>
    </ligand>
</feature>
<dbReference type="Gene3D" id="2.130.10.30">
    <property type="entry name" value="Regulator of chromosome condensation 1/beta-lactamase-inhibitor protein II"/>
    <property type="match status" value="2"/>
</dbReference>
<dbReference type="InterPro" id="IPR017441">
    <property type="entry name" value="Protein_kinase_ATP_BS"/>
</dbReference>
<dbReference type="SMART" id="SM00220">
    <property type="entry name" value="S_TKc"/>
    <property type="match status" value="1"/>
</dbReference>
<accession>A0A1J4KY93</accession>
<dbReference type="PROSITE" id="PS50012">
    <property type="entry name" value="RCC1_3"/>
    <property type="match status" value="1"/>
</dbReference>
<evidence type="ECO:0000256" key="4">
    <source>
        <dbReference type="PROSITE-ProRule" id="PRU10141"/>
    </source>
</evidence>
<evidence type="ECO:0000313" key="9">
    <source>
        <dbReference type="Proteomes" id="UP000179807"/>
    </source>
</evidence>
<dbReference type="SUPFAM" id="SSF56112">
    <property type="entry name" value="Protein kinase-like (PK-like)"/>
    <property type="match status" value="1"/>
</dbReference>
<organism evidence="8 9">
    <name type="scientific">Tritrichomonas foetus</name>
    <dbReference type="NCBI Taxonomy" id="1144522"/>
    <lineage>
        <taxon>Eukaryota</taxon>
        <taxon>Metamonada</taxon>
        <taxon>Parabasalia</taxon>
        <taxon>Tritrichomonadida</taxon>
        <taxon>Tritrichomonadidae</taxon>
        <taxon>Tritrichomonas</taxon>
    </lineage>
</organism>
<dbReference type="PROSITE" id="PS00107">
    <property type="entry name" value="PROTEIN_KINASE_ATP"/>
    <property type="match status" value="1"/>
</dbReference>
<dbReference type="Pfam" id="PF00069">
    <property type="entry name" value="Pkinase"/>
    <property type="match status" value="1"/>
</dbReference>
<dbReference type="GO" id="GO:0005737">
    <property type="term" value="C:cytoplasm"/>
    <property type="evidence" value="ECO:0007669"/>
    <property type="project" value="TreeGrafter"/>
</dbReference>
<dbReference type="Gene3D" id="1.10.510.10">
    <property type="entry name" value="Transferase(Phosphotransferase) domain 1"/>
    <property type="match status" value="1"/>
</dbReference>
<keyword evidence="1 4" id="KW-0547">Nucleotide-binding</keyword>
<feature type="repeat" description="RCC1" evidence="3">
    <location>
        <begin position="8"/>
        <end position="56"/>
    </location>
</feature>
<dbReference type="AlphaFoldDB" id="A0A1J4KY93"/>
<dbReference type="InterPro" id="IPR000719">
    <property type="entry name" value="Prot_kinase_dom"/>
</dbReference>
<feature type="domain" description="Protein kinase" evidence="7">
    <location>
        <begin position="468"/>
        <end position="736"/>
    </location>
</feature>
<dbReference type="EMBL" id="MLAK01000134">
    <property type="protein sequence ID" value="OHT16207.1"/>
    <property type="molecule type" value="Genomic_DNA"/>
</dbReference>
<dbReference type="PANTHER" id="PTHR23257:SF958">
    <property type="entry name" value="SERINE_THREONINE-PROTEIN KINASE WNK4"/>
    <property type="match status" value="1"/>
</dbReference>
<dbReference type="PROSITE" id="PS50011">
    <property type="entry name" value="PROTEIN_KINASE_DOM"/>
    <property type="match status" value="1"/>
</dbReference>
<evidence type="ECO:0000256" key="6">
    <source>
        <dbReference type="SAM" id="MobiDB-lite"/>
    </source>
</evidence>
<dbReference type="RefSeq" id="XP_068369343.1">
    <property type="nucleotide sequence ID" value="XM_068497208.1"/>
</dbReference>
<keyword evidence="5" id="KW-0175">Coiled coil</keyword>
<dbReference type="PROSITE" id="PS00108">
    <property type="entry name" value="PROTEIN_KINASE_ST"/>
    <property type="match status" value="1"/>
</dbReference>
<dbReference type="GO" id="GO:0007165">
    <property type="term" value="P:signal transduction"/>
    <property type="evidence" value="ECO:0007669"/>
    <property type="project" value="TreeGrafter"/>
</dbReference>
<reference evidence="8" key="1">
    <citation type="submission" date="2016-10" db="EMBL/GenBank/DDBJ databases">
        <authorList>
            <person name="Benchimol M."/>
            <person name="Almeida L.G."/>
            <person name="Vasconcelos A.T."/>
            <person name="Perreira-Neves A."/>
            <person name="Rosa I.A."/>
            <person name="Tasca T."/>
            <person name="Bogo M.R."/>
            <person name="de Souza W."/>
        </authorList>
    </citation>
    <scope>NUCLEOTIDE SEQUENCE [LARGE SCALE GENOMIC DNA]</scope>
    <source>
        <strain evidence="8">K</strain>
    </source>
</reference>
<evidence type="ECO:0000259" key="7">
    <source>
        <dbReference type="PROSITE" id="PS50011"/>
    </source>
</evidence>
<evidence type="ECO:0000256" key="3">
    <source>
        <dbReference type="PROSITE-ProRule" id="PRU00235"/>
    </source>
</evidence>
<keyword evidence="2 4" id="KW-0067">ATP-binding</keyword>
<dbReference type="Proteomes" id="UP000179807">
    <property type="component" value="Unassembled WGS sequence"/>
</dbReference>
<dbReference type="InterPro" id="IPR009091">
    <property type="entry name" value="RCC1/BLIP-II"/>
</dbReference>
<feature type="coiled-coil region" evidence="5">
    <location>
        <begin position="389"/>
        <end position="454"/>
    </location>
</feature>
<sequence>MTNTDGNFTILSAGNPTKGQLGRGGNNSVPSPVALPTSQISCLSNGNIHSVVLCKDGSVLWWGQKNGSFSFEEEDADIPTKIKGLPFIIDVKCGDYFTLFLTKEKKVLISSYYEKNHFTGIKIPEPAVALFGYEYPWIVGESGAIYFYEYNNQNFHNVVKFGPYSFGVPKQIVSTWHSVVLITSSGEALGMSMSNLIPKNDHPIFQIVPKNVKEFVPIKSLWGVKIRKVVGNELHYLAISEDNQVFKWGITGMFSNFYKSYFTGFNIHNICRDAKFIDIATAKNHSLCVDSSGHVWGFGNGEYGQTLLKDDTSFVSNLIEKAVAVHCGSDFSLVEVGEYALPEAGSLNLELNSNHKPHNFQENNELVSRNPMKFNDNLRIHDSSQLNKIRDLEEKLLKSKQKISSLKETIRSFSTIQKQYEELKTENEYKNVEISELHQQIQKLTNEIQSQISTSSPKIMSQKEIESFNIIKTIGSGSSANVVKVSQEQFYALKILKLENIDEEDSESDSYHSNQSYDGEEETNKQKFKTEFEKLQYFMKEYEIICQISHKNIIKTYGICYGNEKNPPSILLEYCPFNLKKRVKKLNDENRYQIISEIIEGMSYIHERGLIHRDLKPENILLDSENHVKICDFRISTLSSDTSHTGGIGTLAYMSPEQLNGDKHYTNKVDVYAFGIILYFILTNGSIPNISVGDIVKGKQIHLPTRIPDFYRRMIKKCLSFAPKDRPDFSELHILLSSSK</sequence>
<dbReference type="GO" id="GO:0005524">
    <property type="term" value="F:ATP binding"/>
    <property type="evidence" value="ECO:0007669"/>
    <property type="project" value="UniProtKB-UniRule"/>
</dbReference>
<comment type="caution">
    <text evidence="8">The sequence shown here is derived from an EMBL/GenBank/DDBJ whole genome shotgun (WGS) entry which is preliminary data.</text>
</comment>
<evidence type="ECO:0000256" key="5">
    <source>
        <dbReference type="SAM" id="Coils"/>
    </source>
</evidence>
<dbReference type="InterPro" id="IPR008271">
    <property type="entry name" value="Ser/Thr_kinase_AS"/>
</dbReference>